<dbReference type="InterPro" id="IPR001940">
    <property type="entry name" value="Peptidase_S1C"/>
</dbReference>
<keyword evidence="1" id="KW-0645">Protease</keyword>
<dbReference type="CDD" id="cd06779">
    <property type="entry name" value="cpPDZ_Deg_HtrA-like"/>
    <property type="match status" value="1"/>
</dbReference>
<keyword evidence="2" id="KW-0378">Hydrolase</keyword>
<dbReference type="InterPro" id="IPR041517">
    <property type="entry name" value="DEGP_PDZ"/>
</dbReference>
<dbReference type="InterPro" id="IPR001478">
    <property type="entry name" value="PDZ"/>
</dbReference>
<dbReference type="InterPro" id="IPR009003">
    <property type="entry name" value="Peptidase_S1_PA"/>
</dbReference>
<dbReference type="Proteomes" id="UP000027997">
    <property type="component" value="Unassembled WGS sequence"/>
</dbReference>
<dbReference type="EMBL" id="JOJP01000001">
    <property type="protein sequence ID" value="KEI70585.1"/>
    <property type="molecule type" value="Genomic_DNA"/>
</dbReference>
<dbReference type="InterPro" id="IPR043504">
    <property type="entry name" value="Peptidase_S1_PA_chymotrypsin"/>
</dbReference>
<sequence length="513" mass="56998">MYSEDQGVRDSIIKIYASFNQYDHQNPWTNLGPRQKYGSGAIIQLPDSDQRVVLTNSHVISAHTYIEGRKNGQTDRYKLKPLWVSHELDLALLVPFHDHEEAAFFSGTTPIPLGKVPPLQTDLMLLGYPIGGDTISATKGVLSRLEYQPYSNSGFAFLAGQIDAASNPGNSGGPAVVNGEIIGVLMQGFSPFEASNIAHIVPVNIIRHFLQDVSDGQYSGIPSLGIETEELENGFFKKLYGVKENKGVLVRHVIPGSAADGILQPDDVILELDGHAVGHDKTIVFRGSERVSMDYVVHSRQVGEALDIRVIRDKQEQDLTVILSQPVNNDLLLGVDGASAPSYFIYQGLVFTKVTRELLMGAGHDLISFAGLTPVLLNNFRFADEDEIVVILKVLPHEANRGYHNMFLRRVDSVGSEKVRNLKQLVNLIESEEQDFLELNTGYKGLEKIVLNTHLAEIVNAEVMWLNGIQHDRSKNFRVKECKFVDDNIQKRDEVDMNEPLLQQYREMIAAGG</sequence>
<dbReference type="GO" id="GO:0006508">
    <property type="term" value="P:proteolysis"/>
    <property type="evidence" value="ECO:0007669"/>
    <property type="project" value="UniProtKB-KW"/>
</dbReference>
<gene>
    <name evidence="5" type="ORF">GV64_07385</name>
</gene>
<dbReference type="PRINTS" id="PR00834">
    <property type="entry name" value="PROTEASES2C"/>
</dbReference>
<evidence type="ECO:0000259" key="4">
    <source>
        <dbReference type="PROSITE" id="PS50106"/>
    </source>
</evidence>
<dbReference type="InterPro" id="IPR046449">
    <property type="entry name" value="DEGP_PDZ_sf"/>
</dbReference>
<dbReference type="Pfam" id="PF13365">
    <property type="entry name" value="Trypsin_2"/>
    <property type="match status" value="1"/>
</dbReference>
<keyword evidence="6" id="KW-1185">Reference proteome</keyword>
<dbReference type="Gene3D" id="2.40.10.10">
    <property type="entry name" value="Trypsin-like serine proteases"/>
    <property type="match status" value="2"/>
</dbReference>
<dbReference type="Gene3D" id="3.20.190.20">
    <property type="match status" value="1"/>
</dbReference>
<evidence type="ECO:0000313" key="6">
    <source>
        <dbReference type="Proteomes" id="UP000027997"/>
    </source>
</evidence>
<reference evidence="5 6" key="1">
    <citation type="submission" date="2014-06" db="EMBL/GenBank/DDBJ databases">
        <title>Whole Genome Sequences of Three Symbiotic Endozoicomonas Bacteria.</title>
        <authorList>
            <person name="Neave M.J."/>
            <person name="Apprill A."/>
            <person name="Voolstra C.R."/>
        </authorList>
    </citation>
    <scope>NUCLEOTIDE SEQUENCE [LARGE SCALE GENOMIC DNA]</scope>
    <source>
        <strain evidence="5 6">DSM 22380</strain>
    </source>
</reference>
<dbReference type="Pfam" id="PF17815">
    <property type="entry name" value="PDZ_3"/>
    <property type="match status" value="1"/>
</dbReference>
<dbReference type="AlphaFoldDB" id="A0A081K8V9"/>
<evidence type="ECO:0000256" key="3">
    <source>
        <dbReference type="ARBA" id="ARBA00022825"/>
    </source>
</evidence>
<dbReference type="GO" id="GO:0004252">
    <property type="term" value="F:serine-type endopeptidase activity"/>
    <property type="evidence" value="ECO:0007669"/>
    <property type="project" value="InterPro"/>
</dbReference>
<evidence type="ECO:0000313" key="5">
    <source>
        <dbReference type="EMBL" id="KEI70585.1"/>
    </source>
</evidence>
<organism evidence="5 6">
    <name type="scientific">Endozoicomonas elysicola</name>
    <dbReference type="NCBI Taxonomy" id="305900"/>
    <lineage>
        <taxon>Bacteria</taxon>
        <taxon>Pseudomonadati</taxon>
        <taxon>Pseudomonadota</taxon>
        <taxon>Gammaproteobacteria</taxon>
        <taxon>Oceanospirillales</taxon>
        <taxon>Endozoicomonadaceae</taxon>
        <taxon>Endozoicomonas</taxon>
    </lineage>
</organism>
<dbReference type="eggNOG" id="COG0265">
    <property type="taxonomic scope" value="Bacteria"/>
</dbReference>
<evidence type="ECO:0000256" key="1">
    <source>
        <dbReference type="ARBA" id="ARBA00022670"/>
    </source>
</evidence>
<protein>
    <recommendedName>
        <fullName evidence="4">PDZ domain-containing protein</fullName>
    </recommendedName>
</protein>
<name>A0A081K8V9_9GAMM</name>
<feature type="domain" description="PDZ" evidence="4">
    <location>
        <begin position="225"/>
        <end position="283"/>
    </location>
</feature>
<keyword evidence="3" id="KW-0720">Serine protease</keyword>
<dbReference type="STRING" id="305900.GV64_07385"/>
<dbReference type="InterPro" id="IPR036034">
    <property type="entry name" value="PDZ_sf"/>
</dbReference>
<dbReference type="SMART" id="SM00228">
    <property type="entry name" value="PDZ"/>
    <property type="match status" value="1"/>
</dbReference>
<accession>A0A081K8V9</accession>
<proteinExistence type="predicted"/>
<dbReference type="SUPFAM" id="SSF50156">
    <property type="entry name" value="PDZ domain-like"/>
    <property type="match status" value="1"/>
</dbReference>
<dbReference type="SUPFAM" id="SSF50494">
    <property type="entry name" value="Trypsin-like serine proteases"/>
    <property type="match status" value="1"/>
</dbReference>
<dbReference type="Pfam" id="PF13180">
    <property type="entry name" value="PDZ_2"/>
    <property type="match status" value="1"/>
</dbReference>
<dbReference type="Gene3D" id="2.30.42.10">
    <property type="match status" value="1"/>
</dbReference>
<dbReference type="PROSITE" id="PS50106">
    <property type="entry name" value="PDZ"/>
    <property type="match status" value="1"/>
</dbReference>
<dbReference type="PANTHER" id="PTHR45980:SF9">
    <property type="entry name" value="PROTEASE DO-LIKE 10, MITOCHONDRIAL-RELATED"/>
    <property type="match status" value="1"/>
</dbReference>
<comment type="caution">
    <text evidence="5">The sequence shown here is derived from an EMBL/GenBank/DDBJ whole genome shotgun (WGS) entry which is preliminary data.</text>
</comment>
<evidence type="ECO:0000256" key="2">
    <source>
        <dbReference type="ARBA" id="ARBA00022801"/>
    </source>
</evidence>
<dbReference type="PANTHER" id="PTHR45980">
    <property type="match status" value="1"/>
</dbReference>